<gene>
    <name evidence="12" type="ORF">EVOR1521_LOCUS10835</name>
</gene>
<keyword evidence="2" id="KW-0812">Transmembrane</keyword>
<dbReference type="InterPro" id="IPR011641">
    <property type="entry name" value="Tyr-kin_ephrin_A/B_rcpt-like"/>
</dbReference>
<keyword evidence="4" id="KW-0297">G-protein coupled receptor</keyword>
<dbReference type="InterPro" id="IPR001828">
    <property type="entry name" value="ANF_lig-bd_rcpt"/>
</dbReference>
<evidence type="ECO:0000256" key="4">
    <source>
        <dbReference type="ARBA" id="ARBA00023040"/>
    </source>
</evidence>
<evidence type="ECO:0000256" key="6">
    <source>
        <dbReference type="ARBA" id="ARBA00023170"/>
    </source>
</evidence>
<feature type="signal peptide" evidence="9">
    <location>
        <begin position="1"/>
        <end position="23"/>
    </location>
</feature>
<dbReference type="SUPFAM" id="SSF57184">
    <property type="entry name" value="Growth factor receptor domain"/>
    <property type="match status" value="1"/>
</dbReference>
<dbReference type="AlphaFoldDB" id="A0AA36IAA6"/>
<protein>
    <submittedName>
        <fullName evidence="12">Uncharacterized protein</fullName>
    </submittedName>
</protein>
<dbReference type="Pfam" id="PF01094">
    <property type="entry name" value="ANF_receptor"/>
    <property type="match status" value="1"/>
</dbReference>
<organism evidence="12 13">
    <name type="scientific">Effrenium voratum</name>
    <dbReference type="NCBI Taxonomy" id="2562239"/>
    <lineage>
        <taxon>Eukaryota</taxon>
        <taxon>Sar</taxon>
        <taxon>Alveolata</taxon>
        <taxon>Dinophyceae</taxon>
        <taxon>Suessiales</taxon>
        <taxon>Symbiodiniaceae</taxon>
        <taxon>Effrenium</taxon>
    </lineage>
</organism>
<dbReference type="PRINTS" id="PR01176">
    <property type="entry name" value="GABABRECEPTR"/>
</dbReference>
<dbReference type="Proteomes" id="UP001178507">
    <property type="component" value="Unassembled WGS sequence"/>
</dbReference>
<name>A0AA36IAA6_9DINO</name>
<dbReference type="Pfam" id="PF07699">
    <property type="entry name" value="Ephrin_rec_like"/>
    <property type="match status" value="1"/>
</dbReference>
<keyword evidence="9" id="KW-0732">Signal</keyword>
<evidence type="ECO:0000256" key="2">
    <source>
        <dbReference type="ARBA" id="ARBA00022692"/>
    </source>
</evidence>
<keyword evidence="8" id="KW-0807">Transducer</keyword>
<dbReference type="GO" id="GO:0007214">
    <property type="term" value="P:gamma-aminobutyric acid signaling pathway"/>
    <property type="evidence" value="ECO:0007669"/>
    <property type="project" value="TreeGrafter"/>
</dbReference>
<dbReference type="GO" id="GO:0038039">
    <property type="term" value="C:G protein-coupled receptor heterodimeric complex"/>
    <property type="evidence" value="ECO:0007669"/>
    <property type="project" value="TreeGrafter"/>
</dbReference>
<keyword evidence="3" id="KW-1133">Transmembrane helix</keyword>
<accession>A0AA36IAA6</accession>
<dbReference type="Gene3D" id="3.40.50.2300">
    <property type="match status" value="2"/>
</dbReference>
<evidence type="ECO:0000256" key="8">
    <source>
        <dbReference type="ARBA" id="ARBA00023224"/>
    </source>
</evidence>
<dbReference type="GO" id="GO:0004965">
    <property type="term" value="F:G protein-coupled GABA receptor activity"/>
    <property type="evidence" value="ECO:0007669"/>
    <property type="project" value="InterPro"/>
</dbReference>
<feature type="domain" description="Receptor ligand binding region" evidence="10">
    <location>
        <begin position="76"/>
        <end position="410"/>
    </location>
</feature>
<keyword evidence="13" id="KW-1185">Reference proteome</keyword>
<feature type="chain" id="PRO_5041438345" evidence="9">
    <location>
        <begin position="24"/>
        <end position="641"/>
    </location>
</feature>
<evidence type="ECO:0000313" key="12">
    <source>
        <dbReference type="EMBL" id="CAJ1383829.1"/>
    </source>
</evidence>
<evidence type="ECO:0000256" key="9">
    <source>
        <dbReference type="SAM" id="SignalP"/>
    </source>
</evidence>
<evidence type="ECO:0000256" key="3">
    <source>
        <dbReference type="ARBA" id="ARBA00022989"/>
    </source>
</evidence>
<proteinExistence type="predicted"/>
<keyword evidence="5" id="KW-0472">Membrane</keyword>
<comment type="subcellular location">
    <subcellularLocation>
        <location evidence="1">Membrane</location>
    </subcellularLocation>
</comment>
<dbReference type="Gene3D" id="2.10.50.10">
    <property type="entry name" value="Tumor Necrosis Factor Receptor, subunit A, domain 2"/>
    <property type="match status" value="2"/>
</dbReference>
<dbReference type="SMART" id="SM01411">
    <property type="entry name" value="Ephrin_rec_like"/>
    <property type="match status" value="2"/>
</dbReference>
<evidence type="ECO:0000256" key="5">
    <source>
        <dbReference type="ARBA" id="ARBA00023136"/>
    </source>
</evidence>
<evidence type="ECO:0000259" key="11">
    <source>
        <dbReference type="Pfam" id="PF07699"/>
    </source>
</evidence>
<dbReference type="InterPro" id="IPR009030">
    <property type="entry name" value="Growth_fac_rcpt_cys_sf"/>
</dbReference>
<dbReference type="InterPro" id="IPR002455">
    <property type="entry name" value="GPCR3_GABA-B"/>
</dbReference>
<evidence type="ECO:0000313" key="13">
    <source>
        <dbReference type="Proteomes" id="UP001178507"/>
    </source>
</evidence>
<comment type="caution">
    <text evidence="12">The sequence shown here is derived from an EMBL/GenBank/DDBJ whole genome shotgun (WGS) entry which is preliminary data.</text>
</comment>
<feature type="domain" description="Tyrosine-protein kinase ephrin type A/B receptor-like" evidence="11">
    <location>
        <begin position="535"/>
        <end position="572"/>
    </location>
</feature>
<dbReference type="PANTHER" id="PTHR10519:SF20">
    <property type="entry name" value="G-PROTEIN COUPLED RECEPTOR 156-RELATED"/>
    <property type="match status" value="1"/>
</dbReference>
<dbReference type="PANTHER" id="PTHR10519">
    <property type="entry name" value="GABA-B RECEPTOR"/>
    <property type="match status" value="1"/>
</dbReference>
<keyword evidence="7" id="KW-0325">Glycoprotein</keyword>
<dbReference type="EMBL" id="CAUJNA010001054">
    <property type="protein sequence ID" value="CAJ1383829.1"/>
    <property type="molecule type" value="Genomic_DNA"/>
</dbReference>
<reference evidence="12" key="1">
    <citation type="submission" date="2023-08" db="EMBL/GenBank/DDBJ databases">
        <authorList>
            <person name="Chen Y."/>
            <person name="Shah S."/>
            <person name="Dougan E. K."/>
            <person name="Thang M."/>
            <person name="Chan C."/>
        </authorList>
    </citation>
    <scope>NUCLEOTIDE SEQUENCE</scope>
</reference>
<sequence length="641" mass="69043">MRCLWLWLLPLPCAGLLCPSTCAAQDGTPWPCRFPSCQLPVTHNPARGTPQDINVVVLSPYSGELGDLMTTAEPLLEMALQEIENSTLLPGYRLNVLLADSKCTREDATAAAVEAFYSGDPKHAILGDACSDGCEAVSDVSRFFKVLQVSPGCGSTSLSERSRYPYLARLAPSDRFKLQAIFEVMKMFSFKRVSLMYQSNENLALFQDLVQRDVEAGYAWITLLTERIVSISDAERATAAIQTRDSRITVLSLNEEAGAMLLCQAYLKGMVSPDFVWLLSSGNWGQNFPERANHPHINCTAPQLLAAARGLIAAELGPMLQSSSVHGLSGRPLADIHSQYAAQCQSFGNGTGRCNFIWTPYFYDGLWQLANVFHSHLSASSQLTGDAAQEALYNISLQQDYLGLSGQVRYFDSEAMHKVGAGDRDGTILLRQVVGPLGDEFQELAYWTGQGITWKADIVWGDQRVACSGGSCNLTGAVVPLDRGTCAAGRIFVDALGCQACPTGRFEEAGQCVNCPAGSFAASPGLASCEPCPAGSAVNFAGAEVCEVCTEGHYQNETGALSCLRCPVSFYGPSRSLPSCLPCPEGKTTAYEGAIDVQMCTCNGDIFEGVCISCSDDFRFVEGQCIACVEGLRCRTGETPR</sequence>
<keyword evidence="6" id="KW-0675">Receptor</keyword>
<evidence type="ECO:0000256" key="1">
    <source>
        <dbReference type="ARBA" id="ARBA00004370"/>
    </source>
</evidence>
<dbReference type="InterPro" id="IPR028082">
    <property type="entry name" value="Peripla_BP_I"/>
</dbReference>
<evidence type="ECO:0000259" key="10">
    <source>
        <dbReference type="Pfam" id="PF01094"/>
    </source>
</evidence>
<evidence type="ECO:0000256" key="7">
    <source>
        <dbReference type="ARBA" id="ARBA00023180"/>
    </source>
</evidence>
<dbReference type="SUPFAM" id="SSF53822">
    <property type="entry name" value="Periplasmic binding protein-like I"/>
    <property type="match status" value="1"/>
</dbReference>
<feature type="non-terminal residue" evidence="12">
    <location>
        <position position="1"/>
    </location>
</feature>